<evidence type="ECO:0000313" key="1">
    <source>
        <dbReference type="EMBL" id="MCT4369087.1"/>
    </source>
</evidence>
<dbReference type="OrthoDB" id="7849523at2"/>
<sequence length="133" mass="14468">MQVYRGPAIRALYKQLVADFGGVEAAAHLIGCEKGTISKQMNGHAAIGAEHYGALEDEVGRWPITELMFARRERSSQEVERDALIMSAMRELADVGPALLALAAKGDAAAIMKEGPEALEVLNRLVRHVENQE</sequence>
<reference evidence="1" key="3">
    <citation type="submission" date="2024-05" db="EMBL/GenBank/DDBJ databases">
        <title>Yangia mangrovi SAOS 153D genome.</title>
        <authorList>
            <person name="Verma A."/>
            <person name="Pal Y."/>
            <person name="Sundharam S."/>
            <person name="Bisht B."/>
            <person name="Srinivasan K."/>
        </authorList>
    </citation>
    <scope>NUCLEOTIDE SEQUENCE</scope>
    <source>
        <strain evidence="1">SAOS 153D</strain>
    </source>
</reference>
<dbReference type="EMBL" id="NTHN02000002">
    <property type="protein sequence ID" value="MCT4369087.1"/>
    <property type="molecule type" value="Genomic_DNA"/>
</dbReference>
<gene>
    <name evidence="1" type="ORF">CLG85_001515</name>
    <name evidence="2" type="ORF">CLG85_00765</name>
</gene>
<comment type="caution">
    <text evidence="2">The sequence shown here is derived from an EMBL/GenBank/DDBJ whole genome shotgun (WGS) entry which is preliminary data.</text>
</comment>
<accession>A0A2A3K329</accession>
<proteinExistence type="predicted"/>
<evidence type="ECO:0000313" key="2">
    <source>
        <dbReference type="EMBL" id="PBD21070.1"/>
    </source>
</evidence>
<reference evidence="2" key="1">
    <citation type="submission" date="2017-09" db="EMBL/GenBank/DDBJ databases">
        <title>Yangia sp. SAOS 153D whole genome sequencing.</title>
        <authorList>
            <person name="Verma A."/>
            <person name="Krishnamurthi S."/>
        </authorList>
    </citation>
    <scope>NUCLEOTIDE SEQUENCE [LARGE SCALE GENOMIC DNA]</scope>
    <source>
        <strain evidence="2">SAOS 153D</strain>
    </source>
</reference>
<keyword evidence="3" id="KW-1185">Reference proteome</keyword>
<evidence type="ECO:0000313" key="3">
    <source>
        <dbReference type="Proteomes" id="UP000217448"/>
    </source>
</evidence>
<organism evidence="2">
    <name type="scientific">Alloyangia mangrovi</name>
    <dbReference type="NCBI Taxonomy" id="1779329"/>
    <lineage>
        <taxon>Bacteria</taxon>
        <taxon>Pseudomonadati</taxon>
        <taxon>Pseudomonadota</taxon>
        <taxon>Alphaproteobacteria</taxon>
        <taxon>Rhodobacterales</taxon>
        <taxon>Roseobacteraceae</taxon>
        <taxon>Alloyangia</taxon>
    </lineage>
</organism>
<reference evidence="3" key="2">
    <citation type="submission" date="2023-07" db="EMBL/GenBank/DDBJ databases">
        <title>Yangia mangrovi SAOS 153D genome.</title>
        <authorList>
            <person name="Verma A."/>
            <person name="Pal Y."/>
            <person name="Sundharam S."/>
            <person name="Bisht B."/>
            <person name="Srinivasan K."/>
        </authorList>
    </citation>
    <scope>NUCLEOTIDE SEQUENCE [LARGE SCALE GENOMIC DNA]</scope>
    <source>
        <strain evidence="3">SAOS 153D</strain>
    </source>
</reference>
<dbReference type="Proteomes" id="UP000217448">
    <property type="component" value="Unassembled WGS sequence"/>
</dbReference>
<protein>
    <submittedName>
        <fullName evidence="2">Uncharacterized protein</fullName>
    </submittedName>
</protein>
<dbReference type="RefSeq" id="WP_095880523.1">
    <property type="nucleotide sequence ID" value="NZ_NTHN02000002.1"/>
</dbReference>
<dbReference type="AlphaFoldDB" id="A0A2A3K329"/>
<dbReference type="EMBL" id="NTHN01000011">
    <property type="protein sequence ID" value="PBD21070.1"/>
    <property type="molecule type" value="Genomic_DNA"/>
</dbReference>
<name>A0A2A3K329_9RHOB</name>